<dbReference type="EMBL" id="FONL01000016">
    <property type="protein sequence ID" value="SFE74531.1"/>
    <property type="molecule type" value="Genomic_DNA"/>
</dbReference>
<organism evidence="1 2">
    <name type="scientific">Succiniclasticum ruminis DSM 9236</name>
    <dbReference type="NCBI Taxonomy" id="1123323"/>
    <lineage>
        <taxon>Bacteria</taxon>
        <taxon>Bacillati</taxon>
        <taxon>Bacillota</taxon>
        <taxon>Negativicutes</taxon>
        <taxon>Acidaminococcales</taxon>
        <taxon>Acidaminococcaceae</taxon>
        <taxon>Succiniclasticum</taxon>
    </lineage>
</organism>
<dbReference type="OrthoDB" id="771468at2"/>
<evidence type="ECO:0000313" key="1">
    <source>
        <dbReference type="EMBL" id="SFE74531.1"/>
    </source>
</evidence>
<dbReference type="RefSeq" id="WP_093914032.1">
    <property type="nucleotide sequence ID" value="NZ_FONL01000016.1"/>
</dbReference>
<protein>
    <submittedName>
        <fullName evidence="1">Uncharacterized protein</fullName>
    </submittedName>
</protein>
<dbReference type="Proteomes" id="UP000198896">
    <property type="component" value="Unassembled WGS sequence"/>
</dbReference>
<accession>A0A1I2D1Z1</accession>
<reference evidence="1 2" key="1">
    <citation type="submission" date="2016-10" db="EMBL/GenBank/DDBJ databases">
        <authorList>
            <person name="de Groot N.N."/>
        </authorList>
    </citation>
    <scope>NUCLEOTIDE SEQUENCE [LARGE SCALE GENOMIC DNA]</scope>
    <source>
        <strain evidence="1 2">DSM 9236</strain>
    </source>
</reference>
<proteinExistence type="predicted"/>
<gene>
    <name evidence="1" type="ORF">SAMN05216245_11629</name>
</gene>
<dbReference type="AlphaFoldDB" id="A0A1I2D1Z1"/>
<name>A0A1I2D1Z1_9FIRM</name>
<keyword evidence="2" id="KW-1185">Reference proteome</keyword>
<evidence type="ECO:0000313" key="2">
    <source>
        <dbReference type="Proteomes" id="UP000198896"/>
    </source>
</evidence>
<sequence length="115" mass="13450">MRMYARLREPRKSDDNTYIYKIMLYKTGEGIYLFTYSGADAVLSAADYCYDSLEDLYADWNDLIDETGWIELEDPLPGCQHDAFIPLRVKGRDIGKPEWGVYETLKDGEWVEYNL</sequence>